<accession>A0ABN9SYC1</accession>
<feature type="region of interest" description="Disordered" evidence="1">
    <location>
        <begin position="62"/>
        <end position="109"/>
    </location>
</feature>
<gene>
    <name evidence="2" type="ORF">PCOR1329_LOCUS33531</name>
</gene>
<reference evidence="2" key="1">
    <citation type="submission" date="2023-10" db="EMBL/GenBank/DDBJ databases">
        <authorList>
            <person name="Chen Y."/>
            <person name="Shah S."/>
            <person name="Dougan E. K."/>
            <person name="Thang M."/>
            <person name="Chan C."/>
        </authorList>
    </citation>
    <scope>NUCLEOTIDE SEQUENCE [LARGE SCALE GENOMIC DNA]</scope>
</reference>
<keyword evidence="3" id="KW-1185">Reference proteome</keyword>
<name>A0ABN9SYC1_9DINO</name>
<dbReference type="Proteomes" id="UP001189429">
    <property type="component" value="Unassembled WGS sequence"/>
</dbReference>
<dbReference type="EMBL" id="CAUYUJ010014142">
    <property type="protein sequence ID" value="CAK0837296.1"/>
    <property type="molecule type" value="Genomic_DNA"/>
</dbReference>
<protein>
    <recommendedName>
        <fullName evidence="4">V-type proton ATPase subunit a</fullName>
    </recommendedName>
</protein>
<organism evidence="2 3">
    <name type="scientific">Prorocentrum cordatum</name>
    <dbReference type="NCBI Taxonomy" id="2364126"/>
    <lineage>
        <taxon>Eukaryota</taxon>
        <taxon>Sar</taxon>
        <taxon>Alveolata</taxon>
        <taxon>Dinophyceae</taxon>
        <taxon>Prorocentrales</taxon>
        <taxon>Prorocentraceae</taxon>
        <taxon>Prorocentrum</taxon>
    </lineage>
</organism>
<feature type="non-terminal residue" evidence="2">
    <location>
        <position position="109"/>
    </location>
</feature>
<evidence type="ECO:0000313" key="2">
    <source>
        <dbReference type="EMBL" id="CAK0837296.1"/>
    </source>
</evidence>
<evidence type="ECO:0008006" key="4">
    <source>
        <dbReference type="Google" id="ProtNLM"/>
    </source>
</evidence>
<sequence length="109" mass="12115">MRFGPKKARDALQIEAEDDLEELRRMIRRTRKKMDAQCQVMDRWTSDVREIRGADRSFEKTPALTYSASTPALGAPAPRPRALQAPGRGREQPGVRPALAAGPGGDERT</sequence>
<feature type="compositionally biased region" description="Low complexity" evidence="1">
    <location>
        <begin position="71"/>
        <end position="87"/>
    </location>
</feature>
<comment type="caution">
    <text evidence="2">The sequence shown here is derived from an EMBL/GenBank/DDBJ whole genome shotgun (WGS) entry which is preliminary data.</text>
</comment>
<proteinExistence type="predicted"/>
<evidence type="ECO:0000256" key="1">
    <source>
        <dbReference type="SAM" id="MobiDB-lite"/>
    </source>
</evidence>
<evidence type="ECO:0000313" key="3">
    <source>
        <dbReference type="Proteomes" id="UP001189429"/>
    </source>
</evidence>